<dbReference type="PANTHER" id="PTHR36307">
    <property type="entry name" value="FLAGELLA BASAL BODY P-RING FORMATION PROTEIN FLGA"/>
    <property type="match status" value="1"/>
</dbReference>
<keyword evidence="9" id="KW-1185">Reference proteome</keyword>
<organism evidence="6 9">
    <name type="scientific">Paracoccus yeei</name>
    <dbReference type="NCBI Taxonomy" id="147645"/>
    <lineage>
        <taxon>Bacteria</taxon>
        <taxon>Pseudomonadati</taxon>
        <taxon>Pseudomonadota</taxon>
        <taxon>Alphaproteobacteria</taxon>
        <taxon>Rhodobacterales</taxon>
        <taxon>Paracoccaceae</taxon>
        <taxon>Paracoccus</taxon>
    </lineage>
</organism>
<keyword evidence="6" id="KW-0969">Cilium</keyword>
<feature type="signal peptide" evidence="4">
    <location>
        <begin position="1"/>
        <end position="17"/>
    </location>
</feature>
<evidence type="ECO:0000313" key="7">
    <source>
        <dbReference type="EMBL" id="ATQ54811.1"/>
    </source>
</evidence>
<reference evidence="7 10" key="2">
    <citation type="submission" date="2017-10" db="EMBL/GenBank/DDBJ databases">
        <title>Complete genome sequence of Paracoccus yeei TT13 isolated from human skin.</title>
        <authorList>
            <person name="Lee K."/>
            <person name="Lim J.Y."/>
            <person name="Hwang I."/>
        </authorList>
    </citation>
    <scope>NUCLEOTIDE SEQUENCE [LARGE SCALE GENOMIC DNA]</scope>
    <source>
        <strain evidence="7 10">TT13</strain>
    </source>
</reference>
<keyword evidence="6" id="KW-0282">Flagellum</keyword>
<dbReference type="Pfam" id="PF13144">
    <property type="entry name" value="ChapFlgA"/>
    <property type="match status" value="1"/>
</dbReference>
<evidence type="ECO:0000313" key="8">
    <source>
        <dbReference type="EMBL" id="QEU10106.1"/>
    </source>
</evidence>
<keyword evidence="4" id="KW-1005">Bacterial flagellum biogenesis</keyword>
<dbReference type="STRING" id="147645.A6J80_07515"/>
<dbReference type="GO" id="GO:0044780">
    <property type="term" value="P:bacterial-type flagellum assembly"/>
    <property type="evidence" value="ECO:0007669"/>
    <property type="project" value="InterPro"/>
</dbReference>
<accession>A0A1V0GQV8</accession>
<dbReference type="InterPro" id="IPR017585">
    <property type="entry name" value="SAF_FlgA"/>
</dbReference>
<gene>
    <name evidence="6" type="primary">flgA</name>
    <name evidence="6" type="ORF">A6J80_07515</name>
    <name evidence="8" type="ORF">FOB51_20035</name>
    <name evidence="7" type="ORF">PYTT13_02680</name>
</gene>
<keyword evidence="6" id="KW-0966">Cell projection</keyword>
<evidence type="ECO:0000256" key="1">
    <source>
        <dbReference type="ARBA" id="ARBA00004418"/>
    </source>
</evidence>
<sequence length="136" mass="14449">MRVLVLILALLPTPTLAGEVLAARTLRAGTVLAPEDLRLAEAGAAGLDAMEAMIGQETRVMVTEGRPIEPAFLRAPRIVERNQIVVLAYDRDALRIEAEGRALSDGALGDTIRVMNNLSRVTVSGRVAADGSVIVH</sequence>
<dbReference type="SUPFAM" id="SSF51269">
    <property type="entry name" value="AFP III-like domain"/>
    <property type="match status" value="1"/>
</dbReference>
<dbReference type="KEGG" id="pye:A6J80_07515"/>
<dbReference type="AlphaFoldDB" id="A0A1V0GQV8"/>
<dbReference type="eggNOG" id="COG1261">
    <property type="taxonomic scope" value="Bacteria"/>
</dbReference>
<dbReference type="CDD" id="cd11614">
    <property type="entry name" value="SAF_CpaB_FlgA_like"/>
    <property type="match status" value="1"/>
</dbReference>
<dbReference type="PANTHER" id="PTHR36307:SF1">
    <property type="entry name" value="FLAGELLA BASAL BODY P-RING FORMATION PROTEIN FLGA"/>
    <property type="match status" value="1"/>
</dbReference>
<dbReference type="GeneID" id="78896575"/>
<keyword evidence="2 4" id="KW-0732">Signal</keyword>
<dbReference type="EMBL" id="CP020442">
    <property type="protein sequence ID" value="ARC36244.1"/>
    <property type="molecule type" value="Genomic_DNA"/>
</dbReference>
<dbReference type="InterPro" id="IPR039246">
    <property type="entry name" value="Flagellar_FlgA"/>
</dbReference>
<evidence type="ECO:0000313" key="9">
    <source>
        <dbReference type="Proteomes" id="UP000191257"/>
    </source>
</evidence>
<evidence type="ECO:0000313" key="6">
    <source>
        <dbReference type="EMBL" id="ARC36244.1"/>
    </source>
</evidence>
<dbReference type="Proteomes" id="UP000324507">
    <property type="component" value="Chromosome"/>
</dbReference>
<comment type="function">
    <text evidence="4">Involved in the assembly process of the P-ring formation. It may associate with FlgF on the rod constituting a structure essential for the P-ring assembly or may act as a modulator protein for the P-ring assembly.</text>
</comment>
<evidence type="ECO:0000313" key="10">
    <source>
        <dbReference type="Proteomes" id="UP000229314"/>
    </source>
</evidence>
<feature type="chain" id="PRO_5014484778" description="Flagella basal body P-ring formation protein FlgA" evidence="4">
    <location>
        <begin position="18"/>
        <end position="136"/>
    </location>
</feature>
<dbReference type="GO" id="GO:0042597">
    <property type="term" value="C:periplasmic space"/>
    <property type="evidence" value="ECO:0007669"/>
    <property type="project" value="UniProtKB-SubCell"/>
</dbReference>
<protein>
    <recommendedName>
        <fullName evidence="4">Flagella basal body P-ring formation protein FlgA</fullName>
    </recommendedName>
</protein>
<dbReference type="Gene3D" id="2.30.30.760">
    <property type="match status" value="1"/>
</dbReference>
<dbReference type="SMART" id="SM00858">
    <property type="entry name" value="SAF"/>
    <property type="match status" value="1"/>
</dbReference>
<evidence type="ECO:0000256" key="3">
    <source>
        <dbReference type="ARBA" id="ARBA00022764"/>
    </source>
</evidence>
<comment type="similarity">
    <text evidence="4">Belongs to the FlgA family.</text>
</comment>
<evidence type="ECO:0000313" key="11">
    <source>
        <dbReference type="Proteomes" id="UP000324507"/>
    </source>
</evidence>
<dbReference type="InterPro" id="IPR036732">
    <property type="entry name" value="AFP_Neu5c_C_sf"/>
</dbReference>
<dbReference type="Proteomes" id="UP000191257">
    <property type="component" value="Chromosome"/>
</dbReference>
<reference evidence="8 11" key="4">
    <citation type="submission" date="2019-09" db="EMBL/GenBank/DDBJ databases">
        <title>FDA dAtabase for Regulatory Grade micrObial Sequences (FDA-ARGOS): Supporting development and validation of Infectious Disease Dx tests.</title>
        <authorList>
            <person name="Sciortino C."/>
            <person name="Tallon L."/>
            <person name="Sadzewicz L."/>
            <person name="Vavikolanu K."/>
            <person name="Mehta A."/>
            <person name="Aluvathingal J."/>
            <person name="Nadendla S."/>
            <person name="Nandy P."/>
            <person name="Geyer C."/>
            <person name="Yan Y."/>
            <person name="Sichtig H."/>
        </authorList>
    </citation>
    <scope>NUCLEOTIDE SEQUENCE [LARGE SCALE GENOMIC DNA]</scope>
    <source>
        <strain evidence="8 11">FDAARGOS_643</strain>
    </source>
</reference>
<dbReference type="RefSeq" id="WP_080621025.1">
    <property type="nucleotide sequence ID" value="NZ_CAJGAB010000018.1"/>
</dbReference>
<evidence type="ECO:0000256" key="4">
    <source>
        <dbReference type="RuleBase" id="RU362063"/>
    </source>
</evidence>
<dbReference type="InterPro" id="IPR013974">
    <property type="entry name" value="SAF"/>
</dbReference>
<dbReference type="EMBL" id="CP024422">
    <property type="protein sequence ID" value="ATQ54811.1"/>
    <property type="molecule type" value="Genomic_DNA"/>
</dbReference>
<reference evidence="9" key="1">
    <citation type="submission" date="2017-03" db="EMBL/GenBank/DDBJ databases">
        <title>FDA dAtabase for Regulatory Grade micrObial Sequences (FDA-ARGOS): Supporting development and validation of Infectious Disease Dx tests.</title>
        <authorList>
            <person name="Minogue T."/>
            <person name="Wolcott M."/>
            <person name="Wasieloski L."/>
            <person name="Aguilar W."/>
            <person name="Moore D."/>
            <person name="Tallon L."/>
            <person name="Sadzewicz L."/>
            <person name="Sengamalay N."/>
            <person name="Ott S."/>
            <person name="Godinez A."/>
            <person name="Nagaraj S."/>
            <person name="Nadendla S."/>
            <person name="Geyer C."/>
            <person name="Sichtig H."/>
        </authorList>
    </citation>
    <scope>NUCLEOTIDE SEQUENCE [LARGE SCALE GENOMIC DNA]</scope>
    <source>
        <strain evidence="9">FDAARGOS_252</strain>
    </source>
</reference>
<proteinExistence type="inferred from homology"/>
<name>A0A1V0GQV8_9RHOB</name>
<reference evidence="6" key="3">
    <citation type="submission" date="2017-12" db="EMBL/GenBank/DDBJ databases">
        <title>FDA dAtabase for Regulatory Grade micrObial Sequences (FDA-ARGOS): Supporting development and validation of Infectious Disease Dx tests.</title>
        <authorList>
            <person name="Campos J."/>
            <person name="Goldberg B."/>
            <person name="Tallon L."/>
            <person name="Sadzewicz L."/>
            <person name="Sengamalay N."/>
            <person name="Ott S."/>
            <person name="Godinez A."/>
            <person name="Nagaraj S."/>
            <person name="Vyas G."/>
            <person name="Aluvathingal J."/>
            <person name="Nadendla S."/>
            <person name="Geyer C."/>
            <person name="Nandy P."/>
            <person name="Hobson J."/>
            <person name="Sichtig H."/>
        </authorList>
    </citation>
    <scope>NUCLEOTIDE SEQUENCE</scope>
    <source>
        <strain evidence="6">FDAARGOS_252</strain>
    </source>
</reference>
<keyword evidence="3 4" id="KW-0574">Periplasm</keyword>
<evidence type="ECO:0000256" key="2">
    <source>
        <dbReference type="ARBA" id="ARBA00022729"/>
    </source>
</evidence>
<dbReference type="NCBIfam" id="TIGR03170">
    <property type="entry name" value="flgA_cterm"/>
    <property type="match status" value="1"/>
</dbReference>
<comment type="subcellular location">
    <subcellularLocation>
        <location evidence="1 4">Periplasm</location>
    </subcellularLocation>
</comment>
<dbReference type="EMBL" id="CP044081">
    <property type="protein sequence ID" value="QEU10106.1"/>
    <property type="molecule type" value="Genomic_DNA"/>
</dbReference>
<feature type="domain" description="SAF" evidence="5">
    <location>
        <begin position="18"/>
        <end position="74"/>
    </location>
</feature>
<dbReference type="Proteomes" id="UP000229314">
    <property type="component" value="Chromosome"/>
</dbReference>
<evidence type="ECO:0000259" key="5">
    <source>
        <dbReference type="SMART" id="SM00858"/>
    </source>
</evidence>